<comment type="caution">
    <text evidence="1">The sequence shown here is derived from an EMBL/GenBank/DDBJ whole genome shotgun (WGS) entry which is preliminary data.</text>
</comment>
<gene>
    <name evidence="1" type="ORF">UU42_C0006G0017</name>
</gene>
<dbReference type="Pfam" id="PF05137">
    <property type="entry name" value="PilN"/>
    <property type="match status" value="1"/>
</dbReference>
<dbReference type="Proteomes" id="UP000034676">
    <property type="component" value="Unassembled WGS sequence"/>
</dbReference>
<evidence type="ECO:0000313" key="1">
    <source>
        <dbReference type="EMBL" id="KKR91978.1"/>
    </source>
</evidence>
<protein>
    <recommendedName>
        <fullName evidence="3">Fimbrial assembly family protein</fullName>
    </recommendedName>
</protein>
<sequence length="170" mass="18597">MSARARFGVNLLPKTEFDASVWGKILKWALSTGRYIVILTELVVIAAFLSRFKLDKDYSDLGDRITGKKSILTALEKTETRFRTTQNQLTEAKRVIDTSLPAGELLDEISSKVPPGVTLASVVIDGKGSAVSGVAQNDQVLAIFLDRLGKGELTGLTADNRGGVRFTWRR</sequence>
<organism evidence="1 2">
    <name type="scientific">Candidatus Woesebacteria bacterium GW2011_GWA1_41_13b</name>
    <dbReference type="NCBI Taxonomy" id="1618555"/>
    <lineage>
        <taxon>Bacteria</taxon>
        <taxon>Candidatus Woeseibacteriota</taxon>
    </lineage>
</organism>
<accession>A0A0G0UTC4</accession>
<dbReference type="EMBL" id="LCAO01000006">
    <property type="protein sequence ID" value="KKR91978.1"/>
    <property type="molecule type" value="Genomic_DNA"/>
</dbReference>
<dbReference type="InterPro" id="IPR007813">
    <property type="entry name" value="PilN"/>
</dbReference>
<evidence type="ECO:0008006" key="3">
    <source>
        <dbReference type="Google" id="ProtNLM"/>
    </source>
</evidence>
<proteinExistence type="predicted"/>
<reference evidence="1 2" key="1">
    <citation type="journal article" date="2015" name="Nature">
        <title>rRNA introns, odd ribosomes, and small enigmatic genomes across a large radiation of phyla.</title>
        <authorList>
            <person name="Brown C.T."/>
            <person name="Hug L.A."/>
            <person name="Thomas B.C."/>
            <person name="Sharon I."/>
            <person name="Castelle C.J."/>
            <person name="Singh A."/>
            <person name="Wilkins M.J."/>
            <person name="Williams K.H."/>
            <person name="Banfield J.F."/>
        </authorList>
    </citation>
    <scope>NUCLEOTIDE SEQUENCE [LARGE SCALE GENOMIC DNA]</scope>
</reference>
<evidence type="ECO:0000313" key="2">
    <source>
        <dbReference type="Proteomes" id="UP000034676"/>
    </source>
</evidence>
<dbReference type="AlphaFoldDB" id="A0A0G0UTC4"/>
<name>A0A0G0UTC4_9BACT</name>